<keyword evidence="5 6" id="KW-0472">Membrane</keyword>
<dbReference type="Proteomes" id="UP000192578">
    <property type="component" value="Unassembled WGS sequence"/>
</dbReference>
<dbReference type="InterPro" id="IPR036259">
    <property type="entry name" value="MFS_trans_sf"/>
</dbReference>
<evidence type="ECO:0000256" key="5">
    <source>
        <dbReference type="ARBA" id="ARBA00023136"/>
    </source>
</evidence>
<protein>
    <recommendedName>
        <fullName evidence="7">Major facilitator superfamily associated domain-containing protein</fullName>
    </recommendedName>
</protein>
<comment type="similarity">
    <text evidence="2">Belongs to the major facilitator superfamily. MFSD6 family.</text>
</comment>
<proteinExistence type="inferred from homology"/>
<feature type="domain" description="Major facilitator superfamily associated" evidence="7">
    <location>
        <begin position="22"/>
        <end position="548"/>
    </location>
</feature>
<feature type="transmembrane region" description="Helical" evidence="6">
    <location>
        <begin position="547"/>
        <end position="569"/>
    </location>
</feature>
<feature type="transmembrane region" description="Helical" evidence="6">
    <location>
        <begin position="21"/>
        <end position="41"/>
    </location>
</feature>
<comment type="subcellular location">
    <subcellularLocation>
        <location evidence="1">Membrane</location>
        <topology evidence="1">Multi-pass membrane protein</topology>
    </subcellularLocation>
</comment>
<gene>
    <name evidence="8" type="ORF">BV898_18237</name>
</gene>
<keyword evidence="4 6" id="KW-1133">Transmembrane helix</keyword>
<evidence type="ECO:0000313" key="9">
    <source>
        <dbReference type="Proteomes" id="UP000192578"/>
    </source>
</evidence>
<feature type="transmembrane region" description="Helical" evidence="6">
    <location>
        <begin position="429"/>
        <end position="448"/>
    </location>
</feature>
<organism evidence="8 9">
    <name type="scientific">Hypsibius exemplaris</name>
    <name type="common">Freshwater tardigrade</name>
    <dbReference type="NCBI Taxonomy" id="2072580"/>
    <lineage>
        <taxon>Eukaryota</taxon>
        <taxon>Metazoa</taxon>
        <taxon>Ecdysozoa</taxon>
        <taxon>Tardigrada</taxon>
        <taxon>Eutardigrada</taxon>
        <taxon>Parachela</taxon>
        <taxon>Hypsibioidea</taxon>
        <taxon>Hypsibiidae</taxon>
        <taxon>Hypsibius</taxon>
    </lineage>
</organism>
<dbReference type="GO" id="GO:0016020">
    <property type="term" value="C:membrane"/>
    <property type="evidence" value="ECO:0007669"/>
    <property type="project" value="UniProtKB-SubCell"/>
</dbReference>
<feature type="transmembrane region" description="Helical" evidence="6">
    <location>
        <begin position="350"/>
        <end position="370"/>
    </location>
</feature>
<evidence type="ECO:0000256" key="4">
    <source>
        <dbReference type="ARBA" id="ARBA00022989"/>
    </source>
</evidence>
<dbReference type="AlphaFoldDB" id="A0A9X6NH88"/>
<evidence type="ECO:0000259" key="7">
    <source>
        <dbReference type="Pfam" id="PF12832"/>
    </source>
</evidence>
<evidence type="ECO:0000256" key="2">
    <source>
        <dbReference type="ARBA" id="ARBA00005241"/>
    </source>
</evidence>
<name>A0A9X6NH88_HYPEX</name>
<evidence type="ECO:0000313" key="8">
    <source>
        <dbReference type="EMBL" id="OWA53815.1"/>
    </source>
</evidence>
<dbReference type="Pfam" id="PF12832">
    <property type="entry name" value="MFS_1_like"/>
    <property type="match status" value="1"/>
</dbReference>
<evidence type="ECO:0000256" key="6">
    <source>
        <dbReference type="SAM" id="Phobius"/>
    </source>
</evidence>
<feature type="transmembrane region" description="Helical" evidence="6">
    <location>
        <begin position="277"/>
        <end position="298"/>
    </location>
</feature>
<dbReference type="Gene3D" id="1.20.1250.20">
    <property type="entry name" value="MFS general substrate transporter like domains"/>
    <property type="match status" value="3"/>
</dbReference>
<dbReference type="EMBL" id="MTYJ01000348">
    <property type="protein sequence ID" value="OWA53815.1"/>
    <property type="molecule type" value="Genomic_DNA"/>
</dbReference>
<keyword evidence="9" id="KW-1185">Reference proteome</keyword>
<feature type="transmembrane region" description="Helical" evidence="6">
    <location>
        <begin position="47"/>
        <end position="73"/>
    </location>
</feature>
<feature type="transmembrane region" description="Helical" evidence="6">
    <location>
        <begin position="391"/>
        <end position="409"/>
    </location>
</feature>
<feature type="transmembrane region" description="Helical" evidence="6">
    <location>
        <begin position="457"/>
        <end position="475"/>
    </location>
</feature>
<accession>A0A9X6NH88</accession>
<evidence type="ECO:0000256" key="1">
    <source>
        <dbReference type="ARBA" id="ARBA00004141"/>
    </source>
</evidence>
<dbReference type="InterPro" id="IPR024989">
    <property type="entry name" value="MFS_assoc_dom"/>
</dbReference>
<feature type="transmembrane region" description="Helical" evidence="6">
    <location>
        <begin position="85"/>
        <end position="105"/>
    </location>
</feature>
<sequence>MTKSEVDIPWRAKCKINWKLVPLKLLMLLVYGAMAALYPFLTLHMRAIGLSWTEIAIISAIVPFVSCLGPPLGGALADRIGNYKITFIGFNVFSISVHLLMLLAVPSLTIERRIIHLDGSLSCASENELFSLTSKTNSKDNCSLTENPIIQWQNNPTKQMKFVKCEVKSGNESFEAPVDFHVCINHQGRNSSTCYALSNVIERRFVDLQFEEKNVSNKRTLMRFANPGSNFTFSSSYCSSLSAASELHRLSVECEIETDFQSICVKADASTTRWKTVLLYATFRFLAGIGVSTVVPILDAAAYKMSADHGGDLGVQRIFSLVGMAVFPPVSSFFVGLASKRRDFSDYSPAFYIFVVMNALAALIAFFTRFKLLEAQQNIWHNVGRILRNPNVYIFVLMMFFAGCAWGFLENYLFLFMDGLGSPKWLFGMSNLVSSVAAIPVVAISTFIMRICGHTKILMICLALYGVRFFFYSIIYNPFMVLPVELLEAFTTSLLWVVASVYCGKVAPDYLATLQGVIGCVHHALGRGIGTLLGGLMFGSLKPRLTYQIFAGLSLSAGILYMIMHYLWLRKLPKPKANYHSAARLSISTLMPLNQAAVL</sequence>
<dbReference type="PANTHER" id="PTHR16172">
    <property type="entry name" value="MAJOR FACILITATOR SUPERFAMILY DOMAIN-CONTAINING PROTEIN 6-LIKE"/>
    <property type="match status" value="1"/>
</dbReference>
<dbReference type="PANTHER" id="PTHR16172:SF41">
    <property type="entry name" value="MAJOR FACILITATOR SUPERFAMILY DOMAIN-CONTAINING PROTEIN 6-LIKE"/>
    <property type="match status" value="1"/>
</dbReference>
<keyword evidence="3 6" id="KW-0812">Transmembrane</keyword>
<comment type="caution">
    <text evidence="8">The sequence shown here is derived from an EMBL/GenBank/DDBJ whole genome shotgun (WGS) entry which is preliminary data.</text>
</comment>
<reference evidence="9" key="1">
    <citation type="submission" date="2017-01" db="EMBL/GenBank/DDBJ databases">
        <title>Comparative genomics of anhydrobiosis in the tardigrade Hypsibius dujardini.</title>
        <authorList>
            <person name="Yoshida Y."/>
            <person name="Koutsovoulos G."/>
            <person name="Laetsch D."/>
            <person name="Stevens L."/>
            <person name="Kumar S."/>
            <person name="Horikawa D."/>
            <person name="Ishino K."/>
            <person name="Komine S."/>
            <person name="Tomita M."/>
            <person name="Blaxter M."/>
            <person name="Arakawa K."/>
        </authorList>
    </citation>
    <scope>NUCLEOTIDE SEQUENCE [LARGE SCALE GENOMIC DNA]</scope>
    <source>
        <strain evidence="9">Z151</strain>
    </source>
</reference>
<dbReference type="OrthoDB" id="10056177at2759"/>
<evidence type="ECO:0000256" key="3">
    <source>
        <dbReference type="ARBA" id="ARBA00022692"/>
    </source>
</evidence>
<dbReference type="SUPFAM" id="SSF103473">
    <property type="entry name" value="MFS general substrate transporter"/>
    <property type="match status" value="1"/>
</dbReference>
<feature type="transmembrane region" description="Helical" evidence="6">
    <location>
        <begin position="318"/>
        <end position="338"/>
    </location>
</feature>
<dbReference type="InterPro" id="IPR051717">
    <property type="entry name" value="MFS_MFSD6"/>
</dbReference>